<feature type="transmembrane region" description="Helical" evidence="9">
    <location>
        <begin position="79"/>
        <end position="98"/>
    </location>
</feature>
<feature type="transmembrane region" description="Helical" evidence="9">
    <location>
        <begin position="148"/>
        <end position="167"/>
    </location>
</feature>
<feature type="transmembrane region" description="Helical" evidence="9">
    <location>
        <begin position="207"/>
        <end position="231"/>
    </location>
</feature>
<reference evidence="11" key="1">
    <citation type="journal article" date="2023" name="Mol. Phylogenet. Evol.">
        <title>Genome-scale phylogeny and comparative genomics of the fungal order Sordariales.</title>
        <authorList>
            <person name="Hensen N."/>
            <person name="Bonometti L."/>
            <person name="Westerberg I."/>
            <person name="Brannstrom I.O."/>
            <person name="Guillou S."/>
            <person name="Cros-Aarteil S."/>
            <person name="Calhoun S."/>
            <person name="Haridas S."/>
            <person name="Kuo A."/>
            <person name="Mondo S."/>
            <person name="Pangilinan J."/>
            <person name="Riley R."/>
            <person name="LaButti K."/>
            <person name="Andreopoulos B."/>
            <person name="Lipzen A."/>
            <person name="Chen C."/>
            <person name="Yan M."/>
            <person name="Daum C."/>
            <person name="Ng V."/>
            <person name="Clum A."/>
            <person name="Steindorff A."/>
            <person name="Ohm R.A."/>
            <person name="Martin F."/>
            <person name="Silar P."/>
            <person name="Natvig D.O."/>
            <person name="Lalanne C."/>
            <person name="Gautier V."/>
            <person name="Ament-Velasquez S.L."/>
            <person name="Kruys A."/>
            <person name="Hutchinson M.I."/>
            <person name="Powell A.J."/>
            <person name="Barry K."/>
            <person name="Miller A.N."/>
            <person name="Grigoriev I.V."/>
            <person name="Debuchy R."/>
            <person name="Gladieux P."/>
            <person name="Hiltunen Thoren M."/>
            <person name="Johannesson H."/>
        </authorList>
    </citation>
    <scope>NUCLEOTIDE SEQUENCE</scope>
    <source>
        <strain evidence="11">CBS 315.58</strain>
    </source>
</reference>
<dbReference type="Gene3D" id="1.20.1250.20">
    <property type="entry name" value="MFS general substrate transporter like domains"/>
    <property type="match status" value="1"/>
</dbReference>
<dbReference type="FunFam" id="1.20.1250.20:FF:000082">
    <property type="entry name" value="MFS multidrug transporter, putative"/>
    <property type="match status" value="1"/>
</dbReference>
<feature type="compositionally biased region" description="Low complexity" evidence="8">
    <location>
        <begin position="16"/>
        <end position="30"/>
    </location>
</feature>
<feature type="transmembrane region" description="Helical" evidence="9">
    <location>
        <begin position="355"/>
        <end position="374"/>
    </location>
</feature>
<dbReference type="GO" id="GO:0022857">
    <property type="term" value="F:transmembrane transporter activity"/>
    <property type="evidence" value="ECO:0007669"/>
    <property type="project" value="InterPro"/>
</dbReference>
<evidence type="ECO:0000256" key="7">
    <source>
        <dbReference type="ARBA" id="ARBA00023136"/>
    </source>
</evidence>
<feature type="transmembrane region" description="Helical" evidence="9">
    <location>
        <begin position="483"/>
        <end position="510"/>
    </location>
</feature>
<comment type="similarity">
    <text evidence="3">Belongs to the major facilitator superfamily.</text>
</comment>
<evidence type="ECO:0000259" key="10">
    <source>
        <dbReference type="PROSITE" id="PS50850"/>
    </source>
</evidence>
<evidence type="ECO:0000256" key="2">
    <source>
        <dbReference type="ARBA" id="ARBA00004236"/>
    </source>
</evidence>
<name>A0AAN7AXB9_9PEZI</name>
<dbReference type="Pfam" id="PF07690">
    <property type="entry name" value="MFS_1"/>
    <property type="match status" value="1"/>
</dbReference>
<feature type="transmembrane region" description="Helical" evidence="9">
    <location>
        <begin position="237"/>
        <end position="261"/>
    </location>
</feature>
<feature type="transmembrane region" description="Helical" evidence="9">
    <location>
        <begin position="310"/>
        <end position="335"/>
    </location>
</feature>
<organism evidence="11 12">
    <name type="scientific">Triangularia verruculosa</name>
    <dbReference type="NCBI Taxonomy" id="2587418"/>
    <lineage>
        <taxon>Eukaryota</taxon>
        <taxon>Fungi</taxon>
        <taxon>Dikarya</taxon>
        <taxon>Ascomycota</taxon>
        <taxon>Pezizomycotina</taxon>
        <taxon>Sordariomycetes</taxon>
        <taxon>Sordariomycetidae</taxon>
        <taxon>Sordariales</taxon>
        <taxon>Podosporaceae</taxon>
        <taxon>Triangularia</taxon>
    </lineage>
</organism>
<feature type="transmembrane region" description="Helical" evidence="9">
    <location>
        <begin position="395"/>
        <end position="414"/>
    </location>
</feature>
<evidence type="ECO:0000256" key="8">
    <source>
        <dbReference type="SAM" id="MobiDB-lite"/>
    </source>
</evidence>
<dbReference type="PANTHER" id="PTHR23502">
    <property type="entry name" value="MAJOR FACILITATOR SUPERFAMILY"/>
    <property type="match status" value="1"/>
</dbReference>
<feature type="transmembrane region" description="Helical" evidence="9">
    <location>
        <begin position="118"/>
        <end position="136"/>
    </location>
</feature>
<feature type="transmembrane region" description="Helical" evidence="9">
    <location>
        <begin position="451"/>
        <end position="477"/>
    </location>
</feature>
<dbReference type="CDD" id="cd17323">
    <property type="entry name" value="MFS_Tpo1_MDR_like"/>
    <property type="match status" value="1"/>
</dbReference>
<evidence type="ECO:0000256" key="6">
    <source>
        <dbReference type="ARBA" id="ARBA00022989"/>
    </source>
</evidence>
<evidence type="ECO:0000256" key="4">
    <source>
        <dbReference type="ARBA" id="ARBA00022475"/>
    </source>
</evidence>
<dbReference type="Proteomes" id="UP001303160">
    <property type="component" value="Unassembled WGS sequence"/>
</dbReference>
<keyword evidence="12" id="KW-1185">Reference proteome</keyword>
<dbReference type="InterPro" id="IPR011701">
    <property type="entry name" value="MFS"/>
</dbReference>
<evidence type="ECO:0000256" key="1">
    <source>
        <dbReference type="ARBA" id="ARBA00004141"/>
    </source>
</evidence>
<dbReference type="GO" id="GO:0005886">
    <property type="term" value="C:plasma membrane"/>
    <property type="evidence" value="ECO:0007669"/>
    <property type="project" value="UniProtKB-SubCell"/>
</dbReference>
<gene>
    <name evidence="11" type="ORF">QBC40DRAFT_275358</name>
</gene>
<dbReference type="InterPro" id="IPR020846">
    <property type="entry name" value="MFS_dom"/>
</dbReference>
<reference evidence="11" key="2">
    <citation type="submission" date="2023-05" db="EMBL/GenBank/DDBJ databases">
        <authorList>
            <consortium name="Lawrence Berkeley National Laboratory"/>
            <person name="Steindorff A."/>
            <person name="Hensen N."/>
            <person name="Bonometti L."/>
            <person name="Westerberg I."/>
            <person name="Brannstrom I.O."/>
            <person name="Guillou S."/>
            <person name="Cros-Aarteil S."/>
            <person name="Calhoun S."/>
            <person name="Haridas S."/>
            <person name="Kuo A."/>
            <person name="Mondo S."/>
            <person name="Pangilinan J."/>
            <person name="Riley R."/>
            <person name="Labutti K."/>
            <person name="Andreopoulos B."/>
            <person name="Lipzen A."/>
            <person name="Chen C."/>
            <person name="Yanf M."/>
            <person name="Daum C."/>
            <person name="Ng V."/>
            <person name="Clum A."/>
            <person name="Ohm R."/>
            <person name="Martin F."/>
            <person name="Silar P."/>
            <person name="Natvig D."/>
            <person name="Lalanne C."/>
            <person name="Gautier V."/>
            <person name="Ament-Velasquez S.L."/>
            <person name="Kruys A."/>
            <person name="Hutchinson M.I."/>
            <person name="Powell A.J."/>
            <person name="Barry K."/>
            <person name="Miller A.N."/>
            <person name="Grigoriev I.V."/>
            <person name="Debuchy R."/>
            <person name="Gladieux P."/>
            <person name="Thoren M.H."/>
            <person name="Johannesson H."/>
        </authorList>
    </citation>
    <scope>NUCLEOTIDE SEQUENCE</scope>
    <source>
        <strain evidence="11">CBS 315.58</strain>
    </source>
</reference>
<feature type="transmembrane region" description="Helical" evidence="9">
    <location>
        <begin position="420"/>
        <end position="439"/>
    </location>
</feature>
<feature type="domain" description="Major facilitator superfamily (MFS) profile" evidence="10">
    <location>
        <begin position="80"/>
        <end position="513"/>
    </location>
</feature>
<dbReference type="SUPFAM" id="SSF103473">
    <property type="entry name" value="MFS general substrate transporter"/>
    <property type="match status" value="1"/>
</dbReference>
<accession>A0AAN7AXB9</accession>
<keyword evidence="6 9" id="KW-1133">Transmembrane helix</keyword>
<comment type="subcellular location">
    <subcellularLocation>
        <location evidence="2">Cell membrane</location>
    </subcellularLocation>
    <subcellularLocation>
        <location evidence="1">Membrane</location>
        <topology evidence="1">Multi-pass membrane protein</topology>
    </subcellularLocation>
</comment>
<dbReference type="AlphaFoldDB" id="A0AAN7AXB9"/>
<keyword evidence="5 9" id="KW-0812">Transmembrane</keyword>
<evidence type="ECO:0000313" key="12">
    <source>
        <dbReference type="Proteomes" id="UP001303160"/>
    </source>
</evidence>
<protein>
    <submittedName>
        <fullName evidence="11">Major facilitator superfamily domain-containing protein</fullName>
    </submittedName>
</protein>
<proteinExistence type="inferred from homology"/>
<dbReference type="EMBL" id="MU863892">
    <property type="protein sequence ID" value="KAK4203063.1"/>
    <property type="molecule type" value="Genomic_DNA"/>
</dbReference>
<sequence>MEKGEVEEKVMPSPVISSSSSSISSSGSSSHDTISLASNHDDGHNNGSPSPHNQDYIVVSFSPNDPENPYNWSMKKKSLLLLCATLTCLNSTMGSTIASANLFPLLAAEFNVPAGPQSVLPASLYLIGFCFGPIIFAPLSENYGRKPILVTGFLLFVASTAGASVAPTWWSFLLMRFLCGTFGSPPLSVFGGVIADCFEEEVQRGRMLMVWSAATFIGPLGAPVLGGFVGGVLGWRWVFWIALIFAGVTLASVLVIPETLASKILKRKAERMNKEEPGREDGRRYVSPAELSQKSVLVTLKTTLLRPLELLCGEMVVILTSLYIGFIYSVFYMMVQMYHAIFVGVYGFSPGVSGLMFTIIGLGTIIGCFICWWCDPITLRLSAKHPTKRAEYLRLPLACIGGPFFVISILWIGLSARSDVHWAVPLVATVPYGIAYNIMWVAMINYVADAYGIYSASALAALGTTRSIAGALLPLAIEDMLQALGIAKSCALLAGISAVLAAVPFCFVAYGDKIRAASKFSAALKSDRRQEEGALARVTSHLSAV</sequence>
<dbReference type="InterPro" id="IPR036259">
    <property type="entry name" value="MFS_trans_sf"/>
</dbReference>
<feature type="transmembrane region" description="Helical" evidence="9">
    <location>
        <begin position="173"/>
        <end position="195"/>
    </location>
</feature>
<comment type="caution">
    <text evidence="11">The sequence shown here is derived from an EMBL/GenBank/DDBJ whole genome shotgun (WGS) entry which is preliminary data.</text>
</comment>
<keyword evidence="4" id="KW-1003">Cell membrane</keyword>
<keyword evidence="7 9" id="KW-0472">Membrane</keyword>
<feature type="region of interest" description="Disordered" evidence="8">
    <location>
        <begin position="1"/>
        <end position="49"/>
    </location>
</feature>
<feature type="compositionally biased region" description="Basic and acidic residues" evidence="8">
    <location>
        <begin position="1"/>
        <end position="10"/>
    </location>
</feature>
<evidence type="ECO:0000313" key="11">
    <source>
        <dbReference type="EMBL" id="KAK4203063.1"/>
    </source>
</evidence>
<evidence type="ECO:0000256" key="9">
    <source>
        <dbReference type="SAM" id="Phobius"/>
    </source>
</evidence>
<dbReference type="PROSITE" id="PS50850">
    <property type="entry name" value="MFS"/>
    <property type="match status" value="1"/>
</dbReference>
<evidence type="ECO:0000256" key="5">
    <source>
        <dbReference type="ARBA" id="ARBA00022692"/>
    </source>
</evidence>
<evidence type="ECO:0000256" key="3">
    <source>
        <dbReference type="ARBA" id="ARBA00008335"/>
    </source>
</evidence>
<dbReference type="PANTHER" id="PTHR23502:SF74">
    <property type="entry name" value="MAJOR FACILITATOR SUPERFAMILY (MFS) PROFILE DOMAIN-CONTAINING PROTEIN"/>
    <property type="match status" value="1"/>
</dbReference>